<comment type="caution">
    <text evidence="2">The sequence shown here is derived from an EMBL/GenBank/DDBJ whole genome shotgun (WGS) entry which is preliminary data.</text>
</comment>
<dbReference type="SUPFAM" id="SSF52047">
    <property type="entry name" value="RNI-like"/>
    <property type="match status" value="1"/>
</dbReference>
<dbReference type="RefSeq" id="XP_067755792.1">
    <property type="nucleotide sequence ID" value="XM_067899553.1"/>
</dbReference>
<name>A0A836IQW6_9TRYP</name>
<evidence type="ECO:0000313" key="3">
    <source>
        <dbReference type="Proteomes" id="UP000674318"/>
    </source>
</evidence>
<feature type="region of interest" description="Disordered" evidence="1">
    <location>
        <begin position="45"/>
        <end position="97"/>
    </location>
</feature>
<reference evidence="2 3" key="1">
    <citation type="submission" date="2021-02" db="EMBL/GenBank/DDBJ databases">
        <title>Porcisia hertigi Genome sequencing and assembly.</title>
        <authorList>
            <person name="Almutairi H."/>
            <person name="Gatherer D."/>
        </authorList>
    </citation>
    <scope>NUCLEOTIDE SEQUENCE [LARGE SCALE GENOMIC DNA]</scope>
    <source>
        <strain evidence="2 3">C119</strain>
    </source>
</reference>
<keyword evidence="3" id="KW-1185">Reference proteome</keyword>
<evidence type="ECO:0000256" key="1">
    <source>
        <dbReference type="SAM" id="MobiDB-lite"/>
    </source>
</evidence>
<dbReference type="OrthoDB" id="264226at2759"/>
<dbReference type="Gene3D" id="3.80.10.10">
    <property type="entry name" value="Ribonuclease Inhibitor"/>
    <property type="match status" value="1"/>
</dbReference>
<dbReference type="KEGG" id="phet:94289630"/>
<evidence type="ECO:0008006" key="4">
    <source>
        <dbReference type="Google" id="ProtNLM"/>
    </source>
</evidence>
<dbReference type="InterPro" id="IPR032675">
    <property type="entry name" value="LRR_dom_sf"/>
</dbReference>
<proteinExistence type="predicted"/>
<accession>A0A836IQW6</accession>
<dbReference type="AlphaFoldDB" id="A0A836IQW6"/>
<dbReference type="EMBL" id="JAFJZO010000028">
    <property type="protein sequence ID" value="KAG5500458.1"/>
    <property type="molecule type" value="Genomic_DNA"/>
</dbReference>
<organism evidence="2 3">
    <name type="scientific">Porcisia hertigi</name>
    <dbReference type="NCBI Taxonomy" id="2761500"/>
    <lineage>
        <taxon>Eukaryota</taxon>
        <taxon>Discoba</taxon>
        <taxon>Euglenozoa</taxon>
        <taxon>Kinetoplastea</taxon>
        <taxon>Metakinetoplastina</taxon>
        <taxon>Trypanosomatida</taxon>
        <taxon>Trypanosomatidae</taxon>
        <taxon>Leishmaniinae</taxon>
        <taxon>Porcisia</taxon>
    </lineage>
</organism>
<dbReference type="Proteomes" id="UP000674318">
    <property type="component" value="Chromosome 28"/>
</dbReference>
<evidence type="ECO:0000313" key="2">
    <source>
        <dbReference type="EMBL" id="KAG5500458.1"/>
    </source>
</evidence>
<dbReference type="GeneID" id="94289630"/>
<protein>
    <recommendedName>
        <fullName evidence="4">Leucine rich repeat protein</fullName>
    </recommendedName>
</protein>
<gene>
    <name evidence="2" type="ORF">JKF63_03551</name>
</gene>
<sequence length="298" mass="32548">MAAASLQCGGRATRNKTAPFSVTQSPHIHEKAWFFHTTLLSSIQMPASDDNGRRQPGRSGDVQEQDASLPEQQDVAPVVSPHSDREATNSSPAEPEVSLSLESNRLFFADASFSSDTGASLVDRYSLHALYASRSVSLGMRRPFPPFLEQLPTEAGQEAANRLRMLVARDTYIPAKACQALTVLLPYCRTLEYIDLRNAGLRSKSGCVTGVNALLDALLLGAGHHSIGAALHTIDVSFNELNDRTGVRLLRLAQQQPCLRVVNTEGTNISEKVKMRIAEEVAKNSEKYTRLMVNQSSK</sequence>